<dbReference type="EMBL" id="HACG01024877">
    <property type="protein sequence ID" value="CEK71742.1"/>
    <property type="molecule type" value="Transcribed_RNA"/>
</dbReference>
<reference evidence="1" key="1">
    <citation type="submission" date="2014-12" db="EMBL/GenBank/DDBJ databases">
        <title>Insight into the proteome of Arion vulgaris.</title>
        <authorList>
            <person name="Aradska J."/>
            <person name="Bulat T."/>
            <person name="Smidak R."/>
            <person name="Sarate P."/>
            <person name="Gangsoo J."/>
            <person name="Sialana F."/>
            <person name="Bilban M."/>
            <person name="Lubec G."/>
        </authorList>
    </citation>
    <scope>NUCLEOTIDE SEQUENCE</scope>
    <source>
        <tissue evidence="1">Skin</tissue>
    </source>
</reference>
<accession>A0A0B6ZV82</accession>
<evidence type="ECO:0000313" key="2">
    <source>
        <dbReference type="EMBL" id="CEK71742.1"/>
    </source>
</evidence>
<gene>
    <name evidence="1" type="primary">ORF79645</name>
    <name evidence="2" type="synonym">ORF79649</name>
</gene>
<dbReference type="AlphaFoldDB" id="A0A0B6ZV82"/>
<sequence>MTISIPKTKTMVISRQKKHQIGIGQQALEQINQFKYLGAVIVWKNCWMFKKQQLGDSTRLSVNDSSVK</sequence>
<organism evidence="1">
    <name type="scientific">Arion vulgaris</name>
    <dbReference type="NCBI Taxonomy" id="1028688"/>
    <lineage>
        <taxon>Eukaryota</taxon>
        <taxon>Metazoa</taxon>
        <taxon>Spiralia</taxon>
        <taxon>Lophotrochozoa</taxon>
        <taxon>Mollusca</taxon>
        <taxon>Gastropoda</taxon>
        <taxon>Heterobranchia</taxon>
        <taxon>Euthyneura</taxon>
        <taxon>Panpulmonata</taxon>
        <taxon>Eupulmonata</taxon>
        <taxon>Stylommatophora</taxon>
        <taxon>Helicina</taxon>
        <taxon>Arionoidea</taxon>
        <taxon>Arionidae</taxon>
        <taxon>Arion</taxon>
    </lineage>
</organism>
<dbReference type="EMBL" id="HACG01024876">
    <property type="protein sequence ID" value="CEK71741.1"/>
    <property type="molecule type" value="Transcribed_RNA"/>
</dbReference>
<evidence type="ECO:0000313" key="1">
    <source>
        <dbReference type="EMBL" id="CEK71741.1"/>
    </source>
</evidence>
<proteinExistence type="predicted"/>
<protein>
    <submittedName>
        <fullName evidence="1">Uncharacterized protein</fullName>
    </submittedName>
</protein>
<name>A0A0B6ZV82_9EUPU</name>